<comment type="caution">
    <text evidence="2">The sequence shown here is derived from an EMBL/GenBank/DDBJ whole genome shotgun (WGS) entry which is preliminary data.</text>
</comment>
<keyword evidence="1" id="KW-1133">Transmembrane helix</keyword>
<evidence type="ECO:0000313" key="2">
    <source>
        <dbReference type="EMBL" id="MCA2019204.1"/>
    </source>
</evidence>
<feature type="transmembrane region" description="Helical" evidence="1">
    <location>
        <begin position="42"/>
        <end position="62"/>
    </location>
</feature>
<gene>
    <name evidence="2" type="ORF">LDJ79_24120</name>
</gene>
<organism evidence="2 3">
    <name type="scientific">Vibrio tritonius</name>
    <dbReference type="NCBI Taxonomy" id="1435069"/>
    <lineage>
        <taxon>Bacteria</taxon>
        <taxon>Pseudomonadati</taxon>
        <taxon>Pseudomonadota</taxon>
        <taxon>Gammaproteobacteria</taxon>
        <taxon>Vibrionales</taxon>
        <taxon>Vibrionaceae</taxon>
        <taxon>Vibrio</taxon>
    </lineage>
</organism>
<keyword evidence="3" id="KW-1185">Reference proteome</keyword>
<dbReference type="Proteomes" id="UP001199044">
    <property type="component" value="Unassembled WGS sequence"/>
</dbReference>
<proteinExistence type="predicted"/>
<name>A0ABS7YXP3_9VIBR</name>
<keyword evidence="1" id="KW-0812">Transmembrane</keyword>
<evidence type="ECO:0000313" key="3">
    <source>
        <dbReference type="Proteomes" id="UP001199044"/>
    </source>
</evidence>
<dbReference type="EMBL" id="JAIWIU010000322">
    <property type="protein sequence ID" value="MCA2019204.1"/>
    <property type="molecule type" value="Genomic_DNA"/>
</dbReference>
<dbReference type="RefSeq" id="WP_225252411.1">
    <property type="nucleotide sequence ID" value="NZ_JAIWIU010000322.1"/>
</dbReference>
<keyword evidence="1" id="KW-0472">Membrane</keyword>
<reference evidence="3" key="1">
    <citation type="submission" date="2023-07" db="EMBL/GenBank/DDBJ databases">
        <title>Molecular identification of indigenous halophilic bacteria isolated from red sea cost, biodegradation of synthetic dyes and assessment of degraded metabolite toxicity.</title>
        <authorList>
            <person name="Chaieb K."/>
            <person name="Altayb H.N."/>
        </authorList>
    </citation>
    <scope>NUCLEOTIDE SEQUENCE [LARGE SCALE GENOMIC DNA]</scope>
    <source>
        <strain evidence="3">K20</strain>
    </source>
</reference>
<protein>
    <submittedName>
        <fullName evidence="2">Uncharacterized protein</fullName>
    </submittedName>
</protein>
<evidence type="ECO:0000256" key="1">
    <source>
        <dbReference type="SAM" id="Phobius"/>
    </source>
</evidence>
<accession>A0ABS7YXP3</accession>
<sequence length="168" mass="20113">MRLKTVNARGSWIYLAMFWGGLYAFIMFLMRTLSQHYKPRDFFWFDVTVASFFGVGILVDLFRPIPTPVRFHKMNQEVYVWHKGVLYRIPWKECEISVVVAQSNIGYGHLWDGYDLVLWLNPKHAINKNLSGQKYKRLVLHTTGKRHIVVYGYWEYVRRYMANETPLW</sequence>
<feature type="transmembrane region" description="Helical" evidence="1">
    <location>
        <begin position="12"/>
        <end position="30"/>
    </location>
</feature>